<organism evidence="1 2">
    <name type="scientific">Helianthus annuus</name>
    <name type="common">Common sunflower</name>
    <dbReference type="NCBI Taxonomy" id="4232"/>
    <lineage>
        <taxon>Eukaryota</taxon>
        <taxon>Viridiplantae</taxon>
        <taxon>Streptophyta</taxon>
        <taxon>Embryophyta</taxon>
        <taxon>Tracheophyta</taxon>
        <taxon>Spermatophyta</taxon>
        <taxon>Magnoliopsida</taxon>
        <taxon>eudicotyledons</taxon>
        <taxon>Gunneridae</taxon>
        <taxon>Pentapetalae</taxon>
        <taxon>asterids</taxon>
        <taxon>campanulids</taxon>
        <taxon>Asterales</taxon>
        <taxon>Asteraceae</taxon>
        <taxon>Asteroideae</taxon>
        <taxon>Heliantheae alliance</taxon>
        <taxon>Heliantheae</taxon>
        <taxon>Helianthus</taxon>
    </lineage>
</organism>
<keyword evidence="2" id="KW-1185">Reference proteome</keyword>
<comment type="caution">
    <text evidence="1">The sequence shown here is derived from an EMBL/GenBank/DDBJ whole genome shotgun (WGS) entry which is preliminary data.</text>
</comment>
<dbReference type="EMBL" id="MNCJ02000326">
    <property type="protein sequence ID" value="KAF5781756.1"/>
    <property type="molecule type" value="Genomic_DNA"/>
</dbReference>
<protein>
    <submittedName>
        <fullName evidence="1">Uncharacterized protein</fullName>
    </submittedName>
</protein>
<reference evidence="1" key="2">
    <citation type="submission" date="2020-06" db="EMBL/GenBank/DDBJ databases">
        <title>Helianthus annuus Genome sequencing and assembly Release 2.</title>
        <authorList>
            <person name="Gouzy J."/>
            <person name="Langlade N."/>
            <person name="Munos S."/>
        </authorList>
    </citation>
    <scope>NUCLEOTIDE SEQUENCE</scope>
    <source>
        <tissue evidence="1">Leaves</tissue>
    </source>
</reference>
<dbReference type="Gramene" id="mRNA:HanXRQr2_Chr11g0487541">
    <property type="protein sequence ID" value="mRNA:HanXRQr2_Chr11g0487541"/>
    <property type="gene ID" value="HanXRQr2_Chr11g0487541"/>
</dbReference>
<sequence length="62" mass="6784">MTNALIGALEKGQNNQKPSCIGVVRYLGFGELAVWSSWSGHGSTGRIYAIDFMKLYLGFETV</sequence>
<proteinExistence type="predicted"/>
<evidence type="ECO:0000313" key="2">
    <source>
        <dbReference type="Proteomes" id="UP000215914"/>
    </source>
</evidence>
<dbReference type="AlphaFoldDB" id="A0A9K3HP45"/>
<gene>
    <name evidence="1" type="ORF">HanXRQr2_Chr11g0487541</name>
</gene>
<dbReference type="Proteomes" id="UP000215914">
    <property type="component" value="Unassembled WGS sequence"/>
</dbReference>
<name>A0A9K3HP45_HELAN</name>
<reference evidence="1" key="1">
    <citation type="journal article" date="2017" name="Nature">
        <title>The sunflower genome provides insights into oil metabolism, flowering and Asterid evolution.</title>
        <authorList>
            <person name="Badouin H."/>
            <person name="Gouzy J."/>
            <person name="Grassa C.J."/>
            <person name="Murat F."/>
            <person name="Staton S.E."/>
            <person name="Cottret L."/>
            <person name="Lelandais-Briere C."/>
            <person name="Owens G.L."/>
            <person name="Carrere S."/>
            <person name="Mayjonade B."/>
            <person name="Legrand L."/>
            <person name="Gill N."/>
            <person name="Kane N.C."/>
            <person name="Bowers J.E."/>
            <person name="Hubner S."/>
            <person name="Bellec A."/>
            <person name="Berard A."/>
            <person name="Berges H."/>
            <person name="Blanchet N."/>
            <person name="Boniface M.C."/>
            <person name="Brunel D."/>
            <person name="Catrice O."/>
            <person name="Chaidir N."/>
            <person name="Claudel C."/>
            <person name="Donnadieu C."/>
            <person name="Faraut T."/>
            <person name="Fievet G."/>
            <person name="Helmstetter N."/>
            <person name="King M."/>
            <person name="Knapp S.J."/>
            <person name="Lai Z."/>
            <person name="Le Paslier M.C."/>
            <person name="Lippi Y."/>
            <person name="Lorenzon L."/>
            <person name="Mandel J.R."/>
            <person name="Marage G."/>
            <person name="Marchand G."/>
            <person name="Marquand E."/>
            <person name="Bret-Mestries E."/>
            <person name="Morien E."/>
            <person name="Nambeesan S."/>
            <person name="Nguyen T."/>
            <person name="Pegot-Espagnet P."/>
            <person name="Pouilly N."/>
            <person name="Raftis F."/>
            <person name="Sallet E."/>
            <person name="Schiex T."/>
            <person name="Thomas J."/>
            <person name="Vandecasteele C."/>
            <person name="Vares D."/>
            <person name="Vear F."/>
            <person name="Vautrin S."/>
            <person name="Crespi M."/>
            <person name="Mangin B."/>
            <person name="Burke J.M."/>
            <person name="Salse J."/>
            <person name="Munos S."/>
            <person name="Vincourt P."/>
            <person name="Rieseberg L.H."/>
            <person name="Langlade N.B."/>
        </authorList>
    </citation>
    <scope>NUCLEOTIDE SEQUENCE</scope>
    <source>
        <tissue evidence="1">Leaves</tissue>
    </source>
</reference>
<evidence type="ECO:0000313" key="1">
    <source>
        <dbReference type="EMBL" id="KAF5781756.1"/>
    </source>
</evidence>
<accession>A0A9K3HP45</accession>